<evidence type="ECO:0000256" key="1">
    <source>
        <dbReference type="ARBA" id="ARBA00004906"/>
    </source>
</evidence>
<comment type="caution">
    <text evidence="3">The sequence shown here is derived from an EMBL/GenBank/DDBJ whole genome shotgun (WGS) entry which is preliminary data.</text>
</comment>
<dbReference type="SMART" id="SM00225">
    <property type="entry name" value="BTB"/>
    <property type="match status" value="1"/>
</dbReference>
<proteinExistence type="predicted"/>
<comment type="pathway">
    <text evidence="1">Protein modification; protein ubiquitination.</text>
</comment>
<reference evidence="3" key="1">
    <citation type="journal article" date="2019" name="BMC Genomics">
        <title>A new reference genome for Sorghum bicolor reveals high levels of sequence similarity between sweet and grain genotypes: implications for the genetics of sugar metabolism.</title>
        <authorList>
            <person name="Cooper E.A."/>
            <person name="Brenton Z.W."/>
            <person name="Flinn B.S."/>
            <person name="Jenkins J."/>
            <person name="Shu S."/>
            <person name="Flowers D."/>
            <person name="Luo F."/>
            <person name="Wang Y."/>
            <person name="Xia P."/>
            <person name="Barry K."/>
            <person name="Daum C."/>
            <person name="Lipzen A."/>
            <person name="Yoshinaga Y."/>
            <person name="Schmutz J."/>
            <person name="Saski C."/>
            <person name="Vermerris W."/>
            <person name="Kresovich S."/>
        </authorList>
    </citation>
    <scope>NUCLEOTIDE SEQUENCE</scope>
</reference>
<accession>A0A921UBC5</accession>
<dbReference type="GO" id="GO:0016567">
    <property type="term" value="P:protein ubiquitination"/>
    <property type="evidence" value="ECO:0007669"/>
    <property type="project" value="InterPro"/>
</dbReference>
<dbReference type="Proteomes" id="UP000807115">
    <property type="component" value="Chromosome 7"/>
</dbReference>
<dbReference type="EMBL" id="CM027686">
    <property type="protein sequence ID" value="KAG0524531.1"/>
    <property type="molecule type" value="Genomic_DNA"/>
</dbReference>
<dbReference type="InterPro" id="IPR000210">
    <property type="entry name" value="BTB/POZ_dom"/>
</dbReference>
<evidence type="ECO:0000259" key="2">
    <source>
        <dbReference type="PROSITE" id="PS50097"/>
    </source>
</evidence>
<dbReference type="InterPro" id="IPR011333">
    <property type="entry name" value="SKP1/BTB/POZ_sf"/>
</dbReference>
<evidence type="ECO:0000313" key="3">
    <source>
        <dbReference type="EMBL" id="KAG0524531.1"/>
    </source>
</evidence>
<dbReference type="SUPFAM" id="SSF49599">
    <property type="entry name" value="TRAF domain-like"/>
    <property type="match status" value="1"/>
</dbReference>
<feature type="domain" description="BTB" evidence="2">
    <location>
        <begin position="116"/>
        <end position="197"/>
    </location>
</feature>
<evidence type="ECO:0000313" key="4">
    <source>
        <dbReference type="Proteomes" id="UP000807115"/>
    </source>
</evidence>
<gene>
    <name evidence="3" type="ORF">BDA96_07G219600</name>
</gene>
<dbReference type="PANTHER" id="PTHR26379">
    <property type="entry name" value="BTB/POZ AND MATH DOMAIN-CONTAINING PROTEIN 1"/>
    <property type="match status" value="1"/>
</dbReference>
<dbReference type="Pfam" id="PF00651">
    <property type="entry name" value="BTB"/>
    <property type="match status" value="1"/>
</dbReference>
<organism evidence="3 4">
    <name type="scientific">Sorghum bicolor</name>
    <name type="common">Sorghum</name>
    <name type="synonym">Sorghum vulgare</name>
    <dbReference type="NCBI Taxonomy" id="4558"/>
    <lineage>
        <taxon>Eukaryota</taxon>
        <taxon>Viridiplantae</taxon>
        <taxon>Streptophyta</taxon>
        <taxon>Embryophyta</taxon>
        <taxon>Tracheophyta</taxon>
        <taxon>Spermatophyta</taxon>
        <taxon>Magnoliopsida</taxon>
        <taxon>Liliopsida</taxon>
        <taxon>Poales</taxon>
        <taxon>Poaceae</taxon>
        <taxon>PACMAD clade</taxon>
        <taxon>Panicoideae</taxon>
        <taxon>Andropogonodae</taxon>
        <taxon>Andropogoneae</taxon>
        <taxon>Sorghinae</taxon>
        <taxon>Sorghum</taxon>
    </lineage>
</organism>
<dbReference type="InterPro" id="IPR045005">
    <property type="entry name" value="BPM1-6"/>
</dbReference>
<reference evidence="3" key="2">
    <citation type="submission" date="2020-10" db="EMBL/GenBank/DDBJ databases">
        <authorList>
            <person name="Cooper E.A."/>
            <person name="Brenton Z.W."/>
            <person name="Flinn B.S."/>
            <person name="Jenkins J."/>
            <person name="Shu S."/>
            <person name="Flowers D."/>
            <person name="Luo F."/>
            <person name="Wang Y."/>
            <person name="Xia P."/>
            <person name="Barry K."/>
            <person name="Daum C."/>
            <person name="Lipzen A."/>
            <person name="Yoshinaga Y."/>
            <person name="Schmutz J."/>
            <person name="Saski C."/>
            <person name="Vermerris W."/>
            <person name="Kresovich S."/>
        </authorList>
    </citation>
    <scope>NUCLEOTIDE SEQUENCE</scope>
</reference>
<dbReference type="PROSITE" id="PS50097">
    <property type="entry name" value="BTB"/>
    <property type="match status" value="1"/>
</dbReference>
<sequence length="272" mass="30513">GQTIDSTVHEFRVHYEPIFNSFNSFNADVISAGGHMWQVIFSQCGEDESGKAEYLNLSVRFKLLSKSSGSVYAMFDTFLLHGNGQPRHHNILRSDLEREYVTDGHFTFICVIMVVCDKSIPVPASDIGKQCLVRTETFHAHRAVLAARSLVFKAELLGLLGPMVESTMSSITLHDIAPTTFRAMLWFVYTDAFPGADKLGDSPSEMVQHLLATADRFALDRLKLICLELKNKCIDFFASEKNFKKAVLTKGFVQLGQEFPSIIDELRQRIGL</sequence>
<dbReference type="PANTHER" id="PTHR26379:SF504">
    <property type="entry name" value="OS08G0523800 PROTEIN"/>
    <property type="match status" value="1"/>
</dbReference>
<dbReference type="Gene3D" id="3.30.710.10">
    <property type="entry name" value="Potassium Channel Kv1.1, Chain A"/>
    <property type="match status" value="1"/>
</dbReference>
<protein>
    <recommendedName>
        <fullName evidence="2">BTB domain-containing protein</fullName>
    </recommendedName>
</protein>
<name>A0A921UBC5_SORBI</name>
<feature type="non-terminal residue" evidence="3">
    <location>
        <position position="1"/>
    </location>
</feature>
<dbReference type="SUPFAM" id="SSF54695">
    <property type="entry name" value="POZ domain"/>
    <property type="match status" value="1"/>
</dbReference>
<dbReference type="AlphaFoldDB" id="A0A921UBC5"/>